<dbReference type="PANTHER" id="PTHR33841">
    <property type="entry name" value="DNA METHYLTRANSFERASE YEEA-RELATED"/>
    <property type="match status" value="1"/>
</dbReference>
<dbReference type="EC" id="2.1.1.72" evidence="1"/>
<dbReference type="InterPro" id="IPR046817">
    <property type="entry name" value="MmeI_N"/>
</dbReference>
<dbReference type="InterPro" id="IPR050953">
    <property type="entry name" value="N4_N6_ade-DNA_methylase"/>
</dbReference>
<dbReference type="InterPro" id="IPR046819">
    <property type="entry name" value="MmeI_hel"/>
</dbReference>
<evidence type="ECO:0000259" key="7">
    <source>
        <dbReference type="Pfam" id="PF20466"/>
    </source>
</evidence>
<evidence type="ECO:0000259" key="5">
    <source>
        <dbReference type="Pfam" id="PF20464"/>
    </source>
</evidence>
<comment type="catalytic activity">
    <reaction evidence="4">
        <text>a 2'-deoxyadenosine in DNA + S-adenosyl-L-methionine = an N(6)-methyl-2'-deoxyadenosine in DNA + S-adenosyl-L-homocysteine + H(+)</text>
        <dbReference type="Rhea" id="RHEA:15197"/>
        <dbReference type="Rhea" id="RHEA-COMP:12418"/>
        <dbReference type="Rhea" id="RHEA-COMP:12419"/>
        <dbReference type="ChEBI" id="CHEBI:15378"/>
        <dbReference type="ChEBI" id="CHEBI:57856"/>
        <dbReference type="ChEBI" id="CHEBI:59789"/>
        <dbReference type="ChEBI" id="CHEBI:90615"/>
        <dbReference type="ChEBI" id="CHEBI:90616"/>
        <dbReference type="EC" id="2.1.1.72"/>
    </reaction>
</comment>
<sequence length="939" mass="107958">MDATNRAKAAKLFAEKWKGKGYEKGESQLFWVDLLKNVYGVDNPTDFMECEVQVMLEHTSFIDVYLPSTKVMIEQKSIGKDLSKPIKQSDGTMLTPMQQLKRYAAALGYYKYPRWGITCNFEEFYIYDMANPNCEPEILKLADLPKEYNRLNFLVDTTHDNIKKELEVSLNAGTLVGKMYEYLYAQYGDEPTDKMLKSLNMLIVRLVFCMYAEDSGIFGRKDMFMDYLNDFRPQHFRKALIDLFEILDTPVDERDPYEEKRLLEFPYVNGGLFSDESLIIPQFNQECVDLIIKEACTFNWAEISPTIFGAVFESTIASQARRAGGMHYTSVENIHKVIDPLFLNDLKAEYEKILEVPQPKKRDNQLKMFQDKLASLTFFDPACGSGNFLTETYISLRRLENQVIEKLLGQEMVLGDLANPVKVSIQQFYGIEINDYACVVAKTALWIAELQMMQETQALVHMNLDFLPLKSYANIVEGNALRMDWNDVVPKERLSYIMGNPPFVGYSLQSKEQKEDMLNVYKDEKGKPYKKAGKIDYVAGWYFKAAEYIATSSLPLEGKVPEGRMRCKKAAFVSTNSITQGEQVADVWKPLYNRFGIHIDFAHRTFRWNSESNNKAAVHCVIIGFSNGGSRKEKPLYSGELVTYVENINPYLVGAPTAFIESRKEPLCDVPKMSTGNRPADGGHLIIDGKDYADFIKKEPKAQKFIKRFIGSHEFINNGERYCLWLVNASPEELSKMPLVLKRIEDCRNDRLASTDKGRQKLADTPSLFRETKNPLHFIAIPEVSSENRRYIPMDFLDSNTIISNKLQMIENGELFHFGILQSNVHMAWVRAVCGRLKSDYDYSQKIVYNNFPWPNPTKSQKAKIEQTAQGILDARKKHPDSSFASLYKEVLMPPELRKAHQANDRAVMEAYRFDWHTMKESECVAELMKMYQSLVEQQ</sequence>
<protein>
    <recommendedName>
        <fullName evidence="1">site-specific DNA-methyltransferase (adenine-specific)</fullName>
        <ecNumber evidence="1">2.1.1.72</ecNumber>
    </recommendedName>
</protein>
<evidence type="ECO:0000259" key="8">
    <source>
        <dbReference type="Pfam" id="PF20467"/>
    </source>
</evidence>
<name>A0A0B2JU28_9FIRM</name>
<comment type="caution">
    <text evidence="10">The sequence shown here is derived from an EMBL/GenBank/DDBJ whole genome shotgun (WGS) entry which is preliminary data.</text>
</comment>
<evidence type="ECO:0000256" key="4">
    <source>
        <dbReference type="ARBA" id="ARBA00047942"/>
    </source>
</evidence>
<dbReference type="RefSeq" id="WP_039211715.1">
    <property type="nucleotide sequence ID" value="NZ_JSCE01000237.1"/>
</dbReference>
<dbReference type="Pfam" id="PF20466">
    <property type="entry name" value="MmeI_TRD"/>
    <property type="match status" value="1"/>
</dbReference>
<dbReference type="SUPFAM" id="SSF53335">
    <property type="entry name" value="S-adenosyl-L-methionine-dependent methyltransferases"/>
    <property type="match status" value="1"/>
</dbReference>
<dbReference type="Pfam" id="PF20464">
    <property type="entry name" value="MmeI_N"/>
    <property type="match status" value="1"/>
</dbReference>
<reference evidence="10 11" key="1">
    <citation type="journal article" date="2013" name="PLoS ONE">
        <title>Identification and characterization of three novel lipases belonging to families II and V from Anaerovibrio lipolyticus 5ST.</title>
        <authorList>
            <person name="Prive F."/>
            <person name="Kaderbhai N.N."/>
            <person name="Girdwood S."/>
            <person name="Worgan H.J."/>
            <person name="Pinloche E."/>
            <person name="Scollan N.D."/>
            <person name="Huws S.A."/>
            <person name="Newbold C.J."/>
        </authorList>
    </citation>
    <scope>NUCLEOTIDE SEQUENCE [LARGE SCALE GENOMIC DNA]</scope>
    <source>
        <strain evidence="10 11">5S</strain>
    </source>
</reference>
<evidence type="ECO:0000256" key="1">
    <source>
        <dbReference type="ARBA" id="ARBA00011900"/>
    </source>
</evidence>
<dbReference type="Gene3D" id="3.40.50.150">
    <property type="entry name" value="Vaccinia Virus protein VP39"/>
    <property type="match status" value="1"/>
</dbReference>
<evidence type="ECO:0000313" key="11">
    <source>
        <dbReference type="Proteomes" id="UP000030993"/>
    </source>
</evidence>
<dbReference type="InterPro" id="IPR029063">
    <property type="entry name" value="SAM-dependent_MTases_sf"/>
</dbReference>
<dbReference type="Pfam" id="PF20465">
    <property type="entry name" value="MmeI_hel"/>
    <property type="match status" value="1"/>
</dbReference>
<dbReference type="GO" id="GO:0009007">
    <property type="term" value="F:site-specific DNA-methyltransferase (adenine-specific) activity"/>
    <property type="evidence" value="ECO:0007669"/>
    <property type="project" value="UniProtKB-EC"/>
</dbReference>
<feature type="domain" description="MmeI-like target recognition" evidence="7">
    <location>
        <begin position="656"/>
        <end position="856"/>
    </location>
</feature>
<dbReference type="Proteomes" id="UP000030993">
    <property type="component" value="Unassembled WGS sequence"/>
</dbReference>
<feature type="domain" description="MmeI-like helicase spacer" evidence="6">
    <location>
        <begin position="198"/>
        <end position="273"/>
    </location>
</feature>
<proteinExistence type="predicted"/>
<feature type="domain" description="MmeI-like C-terminal" evidence="8">
    <location>
        <begin position="860"/>
        <end position="937"/>
    </location>
</feature>
<dbReference type="GO" id="GO:0032259">
    <property type="term" value="P:methylation"/>
    <property type="evidence" value="ECO:0007669"/>
    <property type="project" value="UniProtKB-KW"/>
</dbReference>
<dbReference type="STRING" id="82374.NZ47_12810"/>
<dbReference type="AlphaFoldDB" id="A0A0B2JU28"/>
<dbReference type="PANTHER" id="PTHR33841:SF1">
    <property type="entry name" value="DNA METHYLTRANSFERASE A"/>
    <property type="match status" value="1"/>
</dbReference>
<keyword evidence="3" id="KW-0808">Transferase</keyword>
<evidence type="ECO:0000313" key="10">
    <source>
        <dbReference type="EMBL" id="KHM49372.1"/>
    </source>
</evidence>
<evidence type="ECO:0000256" key="3">
    <source>
        <dbReference type="ARBA" id="ARBA00022679"/>
    </source>
</evidence>
<dbReference type="Pfam" id="PF20467">
    <property type="entry name" value="MmeI_C"/>
    <property type="match status" value="1"/>
</dbReference>
<keyword evidence="11" id="KW-1185">Reference proteome</keyword>
<gene>
    <name evidence="10" type="ORF">NZ47_12810</name>
</gene>
<evidence type="ECO:0000259" key="6">
    <source>
        <dbReference type="Pfam" id="PF20465"/>
    </source>
</evidence>
<evidence type="ECO:0000256" key="2">
    <source>
        <dbReference type="ARBA" id="ARBA00022603"/>
    </source>
</evidence>
<dbReference type="Pfam" id="PF20473">
    <property type="entry name" value="MmeI_Mtase"/>
    <property type="match status" value="1"/>
</dbReference>
<feature type="domain" description="MmeI-like DNA-methyltransferase" evidence="9">
    <location>
        <begin position="361"/>
        <end position="637"/>
    </location>
</feature>
<evidence type="ECO:0000259" key="9">
    <source>
        <dbReference type="Pfam" id="PF20473"/>
    </source>
</evidence>
<keyword evidence="2 10" id="KW-0489">Methyltransferase</keyword>
<organism evidence="10 11">
    <name type="scientific">Anaerovibrio lipolyticus</name>
    <dbReference type="NCBI Taxonomy" id="82374"/>
    <lineage>
        <taxon>Bacteria</taxon>
        <taxon>Bacillati</taxon>
        <taxon>Bacillota</taxon>
        <taxon>Negativicutes</taxon>
        <taxon>Selenomonadales</taxon>
        <taxon>Selenomonadaceae</taxon>
        <taxon>Anaerovibrio</taxon>
    </lineage>
</organism>
<accession>A0A0B2JU28</accession>
<feature type="domain" description="MmeI-like N-terminal" evidence="5">
    <location>
        <begin position="9"/>
        <end position="183"/>
    </location>
</feature>
<dbReference type="InterPro" id="IPR046820">
    <property type="entry name" value="MmeI_TRD"/>
</dbReference>
<dbReference type="InterPro" id="IPR046818">
    <property type="entry name" value="MmeI_C"/>
</dbReference>
<dbReference type="EMBL" id="JSCE01000237">
    <property type="protein sequence ID" value="KHM49372.1"/>
    <property type="molecule type" value="Genomic_DNA"/>
</dbReference>
<dbReference type="InterPro" id="IPR046816">
    <property type="entry name" value="MmeI_Mtase"/>
</dbReference>